<feature type="transmembrane region" description="Helical" evidence="1">
    <location>
        <begin position="62"/>
        <end position="82"/>
    </location>
</feature>
<evidence type="ECO:0000313" key="3">
    <source>
        <dbReference type="Proteomes" id="UP001477672"/>
    </source>
</evidence>
<sequence length="122" mass="13464">MITESIAILAIMLCLIVVFIRAQQSDYALGVTPLFLVPFIHLFAVAVFYLGRVPFFGFAPQVAVAFADIAAAAVSGAFIFSFSQHIKKSRNRKLYIALMCGYNAVLACTYVYRILAPLLLHE</sequence>
<protein>
    <submittedName>
        <fullName evidence="2">Uncharacterized protein</fullName>
    </submittedName>
</protein>
<dbReference type="EMBL" id="JBBMFA010000048">
    <property type="protein sequence ID" value="MEQ2519313.1"/>
    <property type="molecule type" value="Genomic_DNA"/>
</dbReference>
<organism evidence="2 3">
    <name type="scientific">Ruthenibacterium intestinale</name>
    <dbReference type="NCBI Taxonomy" id="3133163"/>
    <lineage>
        <taxon>Bacteria</taxon>
        <taxon>Bacillati</taxon>
        <taxon>Bacillota</taxon>
        <taxon>Clostridia</taxon>
        <taxon>Eubacteriales</taxon>
        <taxon>Oscillospiraceae</taxon>
        <taxon>Ruthenibacterium</taxon>
    </lineage>
</organism>
<dbReference type="Proteomes" id="UP001477672">
    <property type="component" value="Unassembled WGS sequence"/>
</dbReference>
<comment type="caution">
    <text evidence="2">The sequence shown here is derived from an EMBL/GenBank/DDBJ whole genome shotgun (WGS) entry which is preliminary data.</text>
</comment>
<feature type="transmembrane region" description="Helical" evidence="1">
    <location>
        <begin position="94"/>
        <end position="115"/>
    </location>
</feature>
<reference evidence="2 3" key="1">
    <citation type="submission" date="2024-03" db="EMBL/GenBank/DDBJ databases">
        <title>Human intestinal bacterial collection.</title>
        <authorList>
            <person name="Pauvert C."/>
            <person name="Hitch T.C.A."/>
            <person name="Clavel T."/>
        </authorList>
    </citation>
    <scope>NUCLEOTIDE SEQUENCE [LARGE SCALE GENOMIC DNA]</scope>
    <source>
        <strain evidence="2 3">CLA-JM-H11</strain>
    </source>
</reference>
<gene>
    <name evidence="2" type="ORF">WMO24_02505</name>
</gene>
<name>A0ABV1GCR8_9FIRM</name>
<evidence type="ECO:0000313" key="2">
    <source>
        <dbReference type="EMBL" id="MEQ2519313.1"/>
    </source>
</evidence>
<feature type="transmembrane region" description="Helical" evidence="1">
    <location>
        <begin position="6"/>
        <end position="22"/>
    </location>
</feature>
<keyword evidence="1" id="KW-0812">Transmembrane</keyword>
<evidence type="ECO:0000256" key="1">
    <source>
        <dbReference type="SAM" id="Phobius"/>
    </source>
</evidence>
<dbReference type="RefSeq" id="WP_349214696.1">
    <property type="nucleotide sequence ID" value="NZ_JBBMFA010000048.1"/>
</dbReference>
<keyword evidence="3" id="KW-1185">Reference proteome</keyword>
<accession>A0ABV1GCR8</accession>
<keyword evidence="1" id="KW-1133">Transmembrane helix</keyword>
<feature type="transmembrane region" description="Helical" evidence="1">
    <location>
        <begin position="29"/>
        <end position="50"/>
    </location>
</feature>
<keyword evidence="1" id="KW-0472">Membrane</keyword>
<proteinExistence type="predicted"/>